<organism evidence="2 3">
    <name type="scientific">Sitophilus oryzae</name>
    <name type="common">Rice weevil</name>
    <name type="synonym">Curculio oryzae</name>
    <dbReference type="NCBI Taxonomy" id="7048"/>
    <lineage>
        <taxon>Eukaryota</taxon>
        <taxon>Metazoa</taxon>
        <taxon>Ecdysozoa</taxon>
        <taxon>Arthropoda</taxon>
        <taxon>Hexapoda</taxon>
        <taxon>Insecta</taxon>
        <taxon>Pterygota</taxon>
        <taxon>Neoptera</taxon>
        <taxon>Endopterygota</taxon>
        <taxon>Coleoptera</taxon>
        <taxon>Polyphaga</taxon>
        <taxon>Cucujiformia</taxon>
        <taxon>Curculionidae</taxon>
        <taxon>Dryophthorinae</taxon>
        <taxon>Sitophilus</taxon>
    </lineage>
</organism>
<evidence type="ECO:0000313" key="2">
    <source>
        <dbReference type="Proteomes" id="UP000504635"/>
    </source>
</evidence>
<keyword evidence="2" id="KW-1185">Reference proteome</keyword>
<dbReference type="GeneID" id="115891795"/>
<dbReference type="PANTHER" id="PTHR19446">
    <property type="entry name" value="REVERSE TRANSCRIPTASES"/>
    <property type="match status" value="1"/>
</dbReference>
<evidence type="ECO:0000313" key="3">
    <source>
        <dbReference type="RefSeq" id="XP_030768214.1"/>
    </source>
</evidence>
<dbReference type="KEGG" id="soy:115891795"/>
<reference evidence="3" key="1">
    <citation type="submission" date="2025-08" db="UniProtKB">
        <authorList>
            <consortium name="RefSeq"/>
        </authorList>
    </citation>
    <scope>IDENTIFICATION</scope>
    <source>
        <tissue evidence="3">Gonads</tissue>
    </source>
</reference>
<name>A0A6J2YYA5_SITOR</name>
<gene>
    <name evidence="3" type="primary">LOC115891795</name>
</gene>
<sequence length="187" mass="21694">MTNDNVQIEAADIITSLQKLKNRKSPGQDDIPNELLKYGGQSLIQQQKILYQHRIPDEWRTSTTILMFKRGDKKLPSNYRGINLLSTTLKLTTKVITTKINDLTCLADEQQGFRSGRSCTDAVFVIRQITEKSIEYNKPAYLADVLNLLLVPDIIKKKLNEEQFEEMHGKEDEYEEEEQEEKMQKEE</sequence>
<dbReference type="OrthoDB" id="6774163at2759"/>
<dbReference type="InParanoid" id="A0A6J2YYA5"/>
<dbReference type="Proteomes" id="UP000504635">
    <property type="component" value="Unplaced"/>
</dbReference>
<dbReference type="RefSeq" id="XP_030768214.1">
    <property type="nucleotide sequence ID" value="XM_030912354.1"/>
</dbReference>
<proteinExistence type="predicted"/>
<accession>A0A6J2YYA5</accession>
<protein>
    <submittedName>
        <fullName evidence="3">Uncharacterized protein LOC115891795</fullName>
    </submittedName>
</protein>
<evidence type="ECO:0000256" key="1">
    <source>
        <dbReference type="SAM" id="MobiDB-lite"/>
    </source>
</evidence>
<feature type="region of interest" description="Disordered" evidence="1">
    <location>
        <begin position="165"/>
        <end position="187"/>
    </location>
</feature>
<dbReference type="AlphaFoldDB" id="A0A6J2YYA5"/>